<accession>A0ABY5FJ29</accession>
<proteinExistence type="predicted"/>
<dbReference type="Proteomes" id="UP001058236">
    <property type="component" value="Chromosome"/>
</dbReference>
<name>A0ABY5FJ29_9ACTN</name>
<evidence type="ECO:0000313" key="2">
    <source>
        <dbReference type="EMBL" id="UTR83528.1"/>
    </source>
</evidence>
<dbReference type="InterPro" id="IPR056507">
    <property type="entry name" value="wHTH-HSP90_Na-assoc"/>
</dbReference>
<reference evidence="2" key="1">
    <citation type="submission" date="2022-07" db="EMBL/GenBank/DDBJ databases">
        <title>Genomic of Streptomyces cavourensis F2.</title>
        <authorList>
            <person name="Hu S."/>
            <person name="Liang W."/>
        </authorList>
    </citation>
    <scope>NUCLEOTIDE SEQUENCE</scope>
    <source>
        <strain evidence="2">F2</strain>
    </source>
</reference>
<protein>
    <recommendedName>
        <fullName evidence="1">wHTH-Hsp90 Na associated domain-containing protein</fullName>
    </recommendedName>
</protein>
<organism evidence="2 3">
    <name type="scientific">Streptomyces cavourensis</name>
    <dbReference type="NCBI Taxonomy" id="67258"/>
    <lineage>
        <taxon>Bacteria</taxon>
        <taxon>Bacillati</taxon>
        <taxon>Actinomycetota</taxon>
        <taxon>Actinomycetes</taxon>
        <taxon>Kitasatosporales</taxon>
        <taxon>Streptomycetaceae</taxon>
        <taxon>Streptomyces</taxon>
    </lineage>
</organism>
<dbReference type="RefSeq" id="WP_255240225.1">
    <property type="nucleotide sequence ID" value="NZ_CP101397.1"/>
</dbReference>
<evidence type="ECO:0000259" key="1">
    <source>
        <dbReference type="Pfam" id="PF24410"/>
    </source>
</evidence>
<sequence length="255" mass="28039">MRQRLRQKLSVLWDVAQREAVNLGLSTALVAPQPPLELRESVPTWDEIAALVEAGPDEDVDYEWFESPRWAPLTAQRLVGYARARTIGARAAYRALAPFRTIGALVPELTAEAEAALPDEVPSAHDAVAVDPVYRASEPGTPLSPLDLVSIAGRLGESVRHTWQQRVTPYLALERTPPPITDVPDVVPGWQDLAILSEGHDGKLPALTGHVGQDRVERCARAVEETPEWVRGRLEIYAGMFALRLEGTVDRGDRP</sequence>
<feature type="domain" description="wHTH-Hsp90 Na associated" evidence="1">
    <location>
        <begin position="187"/>
        <end position="237"/>
    </location>
</feature>
<dbReference type="Pfam" id="PF24410">
    <property type="entry name" value="wHTH-HSP90_Na-assoc"/>
    <property type="match status" value="1"/>
</dbReference>
<gene>
    <name evidence="2" type="ORF">NLU04_33005</name>
</gene>
<dbReference type="EMBL" id="CP101397">
    <property type="protein sequence ID" value="UTR83528.1"/>
    <property type="molecule type" value="Genomic_DNA"/>
</dbReference>
<evidence type="ECO:0000313" key="3">
    <source>
        <dbReference type="Proteomes" id="UP001058236"/>
    </source>
</evidence>
<keyword evidence="3" id="KW-1185">Reference proteome</keyword>